<dbReference type="AlphaFoldDB" id="A0A6G1GZ15"/>
<sequence length="205" mass="23646">MAQREEEARLAKEQQDRLLKEQQERVKREEESQPILSESDEESEDDGTATQRWKMKAQDELKRRKLKRKRASPSRSPSPDDEFTKWIAAPSRLRRLSIREGTADPIARVVMGTEKKAFGHPTGGGLGLVQIDHFTRLQILFISDGFFWEGGSTFQNSFIGDEMMDNKGGISSVDYPKSKYLIYEKFPAGYRFGQGQLFKSDYLWE</sequence>
<reference evidence="2" key="1">
    <citation type="journal article" date="2020" name="Stud. Mycol.">
        <title>101 Dothideomycetes genomes: a test case for predicting lifestyles and emergence of pathogens.</title>
        <authorList>
            <person name="Haridas S."/>
            <person name="Albert R."/>
            <person name="Binder M."/>
            <person name="Bloem J."/>
            <person name="Labutti K."/>
            <person name="Salamov A."/>
            <person name="Andreopoulos B."/>
            <person name="Baker S."/>
            <person name="Barry K."/>
            <person name="Bills G."/>
            <person name="Bluhm B."/>
            <person name="Cannon C."/>
            <person name="Castanera R."/>
            <person name="Culley D."/>
            <person name="Daum C."/>
            <person name="Ezra D."/>
            <person name="Gonzalez J."/>
            <person name="Henrissat B."/>
            <person name="Kuo A."/>
            <person name="Liang C."/>
            <person name="Lipzen A."/>
            <person name="Lutzoni F."/>
            <person name="Magnuson J."/>
            <person name="Mondo S."/>
            <person name="Nolan M."/>
            <person name="Ohm R."/>
            <person name="Pangilinan J."/>
            <person name="Park H.-J."/>
            <person name="Ramirez L."/>
            <person name="Alfaro M."/>
            <person name="Sun H."/>
            <person name="Tritt A."/>
            <person name="Yoshinaga Y."/>
            <person name="Zwiers L.-H."/>
            <person name="Turgeon B."/>
            <person name="Goodwin S."/>
            <person name="Spatafora J."/>
            <person name="Crous P."/>
            <person name="Grigoriev I."/>
        </authorList>
    </citation>
    <scope>NUCLEOTIDE SEQUENCE</scope>
    <source>
        <strain evidence="2">CBS 113979</strain>
    </source>
</reference>
<feature type="compositionally biased region" description="Basic residues" evidence="1">
    <location>
        <begin position="63"/>
        <end position="72"/>
    </location>
</feature>
<protein>
    <submittedName>
        <fullName evidence="2">Uncharacterized protein</fullName>
    </submittedName>
</protein>
<name>A0A6G1GZ15_9PEZI</name>
<evidence type="ECO:0000313" key="2">
    <source>
        <dbReference type="EMBL" id="KAF1985968.1"/>
    </source>
</evidence>
<dbReference type="EMBL" id="ML977159">
    <property type="protein sequence ID" value="KAF1985968.1"/>
    <property type="molecule type" value="Genomic_DNA"/>
</dbReference>
<feature type="region of interest" description="Disordered" evidence="1">
    <location>
        <begin position="1"/>
        <end position="84"/>
    </location>
</feature>
<feature type="compositionally biased region" description="Acidic residues" evidence="1">
    <location>
        <begin position="38"/>
        <end position="47"/>
    </location>
</feature>
<feature type="compositionally biased region" description="Basic and acidic residues" evidence="1">
    <location>
        <begin position="1"/>
        <end position="31"/>
    </location>
</feature>
<accession>A0A6G1GZ15</accession>
<keyword evidence="3" id="KW-1185">Reference proteome</keyword>
<proteinExistence type="predicted"/>
<organism evidence="2 3">
    <name type="scientific">Aulographum hederae CBS 113979</name>
    <dbReference type="NCBI Taxonomy" id="1176131"/>
    <lineage>
        <taxon>Eukaryota</taxon>
        <taxon>Fungi</taxon>
        <taxon>Dikarya</taxon>
        <taxon>Ascomycota</taxon>
        <taxon>Pezizomycotina</taxon>
        <taxon>Dothideomycetes</taxon>
        <taxon>Pleosporomycetidae</taxon>
        <taxon>Aulographales</taxon>
        <taxon>Aulographaceae</taxon>
    </lineage>
</organism>
<gene>
    <name evidence="2" type="ORF">K402DRAFT_454654</name>
</gene>
<evidence type="ECO:0000256" key="1">
    <source>
        <dbReference type="SAM" id="MobiDB-lite"/>
    </source>
</evidence>
<evidence type="ECO:0000313" key="3">
    <source>
        <dbReference type="Proteomes" id="UP000800041"/>
    </source>
</evidence>
<dbReference type="Proteomes" id="UP000800041">
    <property type="component" value="Unassembled WGS sequence"/>
</dbReference>